<evidence type="ECO:0000259" key="2">
    <source>
        <dbReference type="Pfam" id="PF00975"/>
    </source>
</evidence>
<comment type="similarity">
    <text evidence="1">Belongs to the thioesterase family.</text>
</comment>
<reference evidence="3 4" key="1">
    <citation type="submission" date="2018-05" db="EMBL/GenBank/DDBJ databases">
        <title>Complete genome sequencing of three human clinical isolates of Staphylococcus caprae reveals virulence factors similar to those of S. epidermidis and S. capitis.</title>
        <authorList>
            <person name="Watanabe S."/>
            <person name="Cui L."/>
        </authorList>
    </citation>
    <scope>NUCLEOTIDE SEQUENCE [LARGE SCALE GENOMIC DNA]</scope>
    <source>
        <strain evidence="3 4">JMUB590</strain>
    </source>
</reference>
<evidence type="ECO:0000313" key="3">
    <source>
        <dbReference type="EMBL" id="BBD91206.1"/>
    </source>
</evidence>
<sequence length="262" mass="30463">MKFNMDNIFSPMFPYLEKKHLSSKYKIFCFSHAGGSASRFLPWMKQMKNITVIPIELPGKNTRMKEELPTDLWEVVDDVARNIVDLVDYQDKIFIYGHSFGALLAFYVTYQLENEYGIEIAKLIVAARQSVNVDKKESYNTTMGDEELIKELEEYGGTPELFWQSRELQKIYLPIIKSDYKLNEQHVYHDEHINASILAHIGNQDRDITIADIKCWNDVTKGNFEYEVFEGNHFFPFKTSSSYYLSLETKLYSAEGGTKGEH</sequence>
<dbReference type="PANTHER" id="PTHR11487:SF0">
    <property type="entry name" value="S-ACYL FATTY ACID SYNTHASE THIOESTERASE, MEDIUM CHAIN"/>
    <property type="match status" value="1"/>
</dbReference>
<keyword evidence="4" id="KW-1185">Reference proteome</keyword>
<dbReference type="Pfam" id="PF00975">
    <property type="entry name" value="Thioesterase"/>
    <property type="match status" value="1"/>
</dbReference>
<feature type="domain" description="Thioesterase" evidence="2">
    <location>
        <begin position="26"/>
        <end position="238"/>
    </location>
</feature>
<dbReference type="SUPFAM" id="SSF53474">
    <property type="entry name" value="alpha/beta-Hydrolases"/>
    <property type="match status" value="1"/>
</dbReference>
<dbReference type="InterPro" id="IPR001031">
    <property type="entry name" value="Thioesterase"/>
</dbReference>
<dbReference type="InterPro" id="IPR029058">
    <property type="entry name" value="AB_hydrolase_fold"/>
</dbReference>
<name>A0ABM7FRH3_9STAP</name>
<dbReference type="EMBL" id="AP018586">
    <property type="protein sequence ID" value="BBD91206.1"/>
    <property type="molecule type" value="Genomic_DNA"/>
</dbReference>
<protein>
    <submittedName>
        <fullName evidence="3">Thioesterase domain protein</fullName>
    </submittedName>
</protein>
<dbReference type="Gene3D" id="3.40.50.1820">
    <property type="entry name" value="alpha/beta hydrolase"/>
    <property type="match status" value="1"/>
</dbReference>
<evidence type="ECO:0000256" key="1">
    <source>
        <dbReference type="ARBA" id="ARBA00007169"/>
    </source>
</evidence>
<accession>A0ABM7FRH3</accession>
<evidence type="ECO:0000313" key="4">
    <source>
        <dbReference type="Proteomes" id="UP000274772"/>
    </source>
</evidence>
<dbReference type="Proteomes" id="UP000274772">
    <property type="component" value="Chromosome"/>
</dbReference>
<dbReference type="InterPro" id="IPR012223">
    <property type="entry name" value="TEII"/>
</dbReference>
<proteinExistence type="inferred from homology"/>
<dbReference type="PANTHER" id="PTHR11487">
    <property type="entry name" value="THIOESTERASE"/>
    <property type="match status" value="1"/>
</dbReference>
<organism evidence="3 4">
    <name type="scientific">Staphylococcus caprae</name>
    <dbReference type="NCBI Taxonomy" id="29380"/>
    <lineage>
        <taxon>Bacteria</taxon>
        <taxon>Bacillati</taxon>
        <taxon>Bacillota</taxon>
        <taxon>Bacilli</taxon>
        <taxon>Bacillales</taxon>
        <taxon>Staphylococcaceae</taxon>
        <taxon>Staphylococcus</taxon>
    </lineage>
</organism>
<gene>
    <name evidence="3" type="primary">olah</name>
    <name evidence="3" type="ORF">JMUB590_0096</name>
</gene>